<dbReference type="Pfam" id="PF04389">
    <property type="entry name" value="Peptidase_M28"/>
    <property type="match status" value="1"/>
</dbReference>
<dbReference type="InterPro" id="IPR007484">
    <property type="entry name" value="Peptidase_M28"/>
</dbReference>
<dbReference type="GO" id="GO:0005576">
    <property type="term" value="C:extracellular region"/>
    <property type="evidence" value="ECO:0007669"/>
    <property type="project" value="UniProtKB-SubCell"/>
</dbReference>
<reference evidence="13" key="1">
    <citation type="journal article" date="2020" name="Stud. Mycol.">
        <title>101 Dothideomycetes genomes: a test case for predicting lifestyles and emergence of pathogens.</title>
        <authorList>
            <person name="Haridas S."/>
            <person name="Albert R."/>
            <person name="Binder M."/>
            <person name="Bloem J."/>
            <person name="Labutti K."/>
            <person name="Salamov A."/>
            <person name="Andreopoulos B."/>
            <person name="Baker S."/>
            <person name="Barry K."/>
            <person name="Bills G."/>
            <person name="Bluhm B."/>
            <person name="Cannon C."/>
            <person name="Castanera R."/>
            <person name="Culley D."/>
            <person name="Daum C."/>
            <person name="Ezra D."/>
            <person name="Gonzalez J."/>
            <person name="Henrissat B."/>
            <person name="Kuo A."/>
            <person name="Liang C."/>
            <person name="Lipzen A."/>
            <person name="Lutzoni F."/>
            <person name="Magnuson J."/>
            <person name="Mondo S."/>
            <person name="Nolan M."/>
            <person name="Ohm R."/>
            <person name="Pangilinan J."/>
            <person name="Park H.-J."/>
            <person name="Ramirez L."/>
            <person name="Alfaro M."/>
            <person name="Sun H."/>
            <person name="Tritt A."/>
            <person name="Yoshinaga Y."/>
            <person name="Zwiers L.-H."/>
            <person name="Turgeon B."/>
            <person name="Goodwin S."/>
            <person name="Spatafora J."/>
            <person name="Crous P."/>
            <person name="Grigoriev I."/>
        </authorList>
    </citation>
    <scope>NUCLEOTIDE SEQUENCE</scope>
    <source>
        <strain evidence="13">CBS 115976</strain>
    </source>
</reference>
<accession>A0A6A6UAQ1</accession>
<dbReference type="Gene3D" id="2.60.40.10">
    <property type="entry name" value="Immunoglobulins"/>
    <property type="match status" value="1"/>
</dbReference>
<keyword evidence="7" id="KW-0732">Signal</keyword>
<keyword evidence="10" id="KW-0325">Glycoprotein</keyword>
<evidence type="ECO:0000256" key="2">
    <source>
        <dbReference type="ARBA" id="ARBA00004613"/>
    </source>
</evidence>
<dbReference type="GO" id="GO:0008235">
    <property type="term" value="F:metalloexopeptidase activity"/>
    <property type="evidence" value="ECO:0007669"/>
    <property type="project" value="InterPro"/>
</dbReference>
<evidence type="ECO:0000313" key="13">
    <source>
        <dbReference type="EMBL" id="KAF2668676.1"/>
    </source>
</evidence>
<gene>
    <name evidence="13" type="ORF">BT63DRAFT_425961</name>
</gene>
<dbReference type="PANTHER" id="PTHR12147:SF26">
    <property type="entry name" value="PEPTIDASE M28 DOMAIN-CONTAINING PROTEIN"/>
    <property type="match status" value="1"/>
</dbReference>
<dbReference type="SUPFAM" id="SSF53187">
    <property type="entry name" value="Zn-dependent exopeptidases"/>
    <property type="match status" value="1"/>
</dbReference>
<dbReference type="InterPro" id="IPR013783">
    <property type="entry name" value="Ig-like_fold"/>
</dbReference>
<keyword evidence="5 11" id="KW-0645">Protease</keyword>
<evidence type="ECO:0000256" key="9">
    <source>
        <dbReference type="ARBA" id="ARBA00022833"/>
    </source>
</evidence>
<dbReference type="PANTHER" id="PTHR12147">
    <property type="entry name" value="METALLOPEPTIDASE M28 FAMILY MEMBER"/>
    <property type="match status" value="1"/>
</dbReference>
<dbReference type="EC" id="3.4.-.-" evidence="11"/>
<dbReference type="OrthoDB" id="10013407at2759"/>
<dbReference type="EMBL" id="MU004236">
    <property type="protein sequence ID" value="KAF2668676.1"/>
    <property type="molecule type" value="Genomic_DNA"/>
</dbReference>
<evidence type="ECO:0000256" key="3">
    <source>
        <dbReference type="ARBA" id="ARBA00005634"/>
    </source>
</evidence>
<evidence type="ECO:0000313" key="14">
    <source>
        <dbReference type="Proteomes" id="UP000799302"/>
    </source>
</evidence>
<comment type="similarity">
    <text evidence="3">Belongs to the peptidase M28 family. M28B subfamily.</text>
</comment>
<sequence>MTLICAVLAGNASQFIFPSPEAEWPRFPEETKLVAHAPDAELRDMLSQIDPARVKQIITKLVSFGTRHTLSTQDDPNRGIGAARDWIASEMRTFAKKSSGKMTVTVPGYTQQVASRITFPVQISNVVARLEGSVDPSRVYVISGHYDSMNSDIINHEDDAPGANDDASGVAVVMELARIMSDKKPHATILFAAVAGEEQGLYGSAFMARTLKSEGVNVEAMLNNDIVGSSTGAKDQKEPYVIRMFAQGLPTTLSSAQTQQILRIGGENDSPTRQLARFIQDVATNDATGMNVQIVYRLDRYGRGGDHSSFLQQGYPAVRFTEPNENFAHQHQTVRKQGNLQYGDLPEFCDFNFISRVAKVNMAALWSLANSPGLVPIVKLNTAGMINDSNLSWNAVKSSDVAGYEIVWRQTLSSYWTNVKAVGNALSTTMSISPDNVIFGVRAVGKNGYRGPVTPAGHPSYPYFKQG</sequence>
<evidence type="ECO:0000256" key="10">
    <source>
        <dbReference type="ARBA" id="ARBA00023180"/>
    </source>
</evidence>
<comment type="subcellular location">
    <subcellularLocation>
        <location evidence="2">Secreted</location>
    </subcellularLocation>
</comment>
<proteinExistence type="inferred from homology"/>
<evidence type="ECO:0000256" key="5">
    <source>
        <dbReference type="ARBA" id="ARBA00022670"/>
    </source>
</evidence>
<dbReference type="AlphaFoldDB" id="A0A6A6UAQ1"/>
<feature type="domain" description="Peptidase M28" evidence="12">
    <location>
        <begin position="125"/>
        <end position="331"/>
    </location>
</feature>
<keyword evidence="8 11" id="KW-0378">Hydrolase</keyword>
<evidence type="ECO:0000256" key="6">
    <source>
        <dbReference type="ARBA" id="ARBA00022723"/>
    </source>
</evidence>
<dbReference type="GO" id="GO:0046872">
    <property type="term" value="F:metal ion binding"/>
    <property type="evidence" value="ECO:0007669"/>
    <property type="project" value="UniProtKB-KW"/>
</dbReference>
<keyword evidence="9 11" id="KW-0862">Zinc</keyword>
<evidence type="ECO:0000256" key="11">
    <source>
        <dbReference type="RuleBase" id="RU361240"/>
    </source>
</evidence>
<keyword evidence="4" id="KW-0964">Secreted</keyword>
<evidence type="ECO:0000256" key="1">
    <source>
        <dbReference type="ARBA" id="ARBA00001947"/>
    </source>
</evidence>
<dbReference type="InterPro" id="IPR045175">
    <property type="entry name" value="M28_fam"/>
</dbReference>
<comment type="cofactor">
    <cofactor evidence="1">
        <name>Zn(2+)</name>
        <dbReference type="ChEBI" id="CHEBI:29105"/>
    </cofactor>
</comment>
<keyword evidence="13" id="KW-0482">Metalloprotease</keyword>
<keyword evidence="6 11" id="KW-0479">Metal-binding</keyword>
<dbReference type="GO" id="GO:0006508">
    <property type="term" value="P:proteolysis"/>
    <property type="evidence" value="ECO:0007669"/>
    <property type="project" value="UniProtKB-KW"/>
</dbReference>
<dbReference type="Proteomes" id="UP000799302">
    <property type="component" value="Unassembled WGS sequence"/>
</dbReference>
<protein>
    <recommendedName>
        <fullName evidence="11">Peptide hydrolase</fullName>
        <ecNumber evidence="11">3.4.-.-</ecNumber>
    </recommendedName>
</protein>
<keyword evidence="14" id="KW-1185">Reference proteome</keyword>
<name>A0A6A6UAQ1_9PEZI</name>
<evidence type="ECO:0000256" key="7">
    <source>
        <dbReference type="ARBA" id="ARBA00022729"/>
    </source>
</evidence>
<evidence type="ECO:0000256" key="8">
    <source>
        <dbReference type="ARBA" id="ARBA00022801"/>
    </source>
</evidence>
<evidence type="ECO:0000259" key="12">
    <source>
        <dbReference type="Pfam" id="PF04389"/>
    </source>
</evidence>
<evidence type="ECO:0000256" key="4">
    <source>
        <dbReference type="ARBA" id="ARBA00022525"/>
    </source>
</evidence>
<dbReference type="Gene3D" id="3.40.630.10">
    <property type="entry name" value="Zn peptidases"/>
    <property type="match status" value="1"/>
</dbReference>
<organism evidence="13 14">
    <name type="scientific">Microthyrium microscopicum</name>
    <dbReference type="NCBI Taxonomy" id="703497"/>
    <lineage>
        <taxon>Eukaryota</taxon>
        <taxon>Fungi</taxon>
        <taxon>Dikarya</taxon>
        <taxon>Ascomycota</taxon>
        <taxon>Pezizomycotina</taxon>
        <taxon>Dothideomycetes</taxon>
        <taxon>Dothideomycetes incertae sedis</taxon>
        <taxon>Microthyriales</taxon>
        <taxon>Microthyriaceae</taxon>
        <taxon>Microthyrium</taxon>
    </lineage>
</organism>